<evidence type="ECO:0000256" key="4">
    <source>
        <dbReference type="ARBA" id="ARBA00023136"/>
    </source>
</evidence>
<dbReference type="Gene3D" id="3.30.750.24">
    <property type="entry name" value="STAS domain"/>
    <property type="match status" value="1"/>
</dbReference>
<dbReference type="RefSeq" id="WP_278013229.1">
    <property type="nucleotide sequence ID" value="NZ_CP121208.1"/>
</dbReference>
<dbReference type="InterPro" id="IPR036513">
    <property type="entry name" value="STAS_dom_sf"/>
</dbReference>
<feature type="transmembrane region" description="Helical" evidence="5">
    <location>
        <begin position="74"/>
        <end position="104"/>
    </location>
</feature>
<evidence type="ECO:0000259" key="6">
    <source>
        <dbReference type="PROSITE" id="PS50801"/>
    </source>
</evidence>
<evidence type="ECO:0000256" key="5">
    <source>
        <dbReference type="SAM" id="Phobius"/>
    </source>
</evidence>
<dbReference type="Pfam" id="PF01740">
    <property type="entry name" value="STAS"/>
    <property type="match status" value="1"/>
</dbReference>
<dbReference type="PANTHER" id="PTHR43310:SF1">
    <property type="entry name" value="SULFATE TRANSPORTER YBAR-RELATED"/>
    <property type="match status" value="1"/>
</dbReference>
<accession>A0ABY8G2E1</accession>
<feature type="transmembrane region" description="Helical" evidence="5">
    <location>
        <begin position="380"/>
        <end position="410"/>
    </location>
</feature>
<feature type="domain" description="STAS" evidence="6">
    <location>
        <begin position="434"/>
        <end position="517"/>
    </location>
</feature>
<dbReference type="InterPro" id="IPR052706">
    <property type="entry name" value="Membrane-Transporter-like"/>
</dbReference>
<evidence type="ECO:0000313" key="8">
    <source>
        <dbReference type="Proteomes" id="UP001215216"/>
    </source>
</evidence>
<feature type="transmembrane region" description="Helical" evidence="5">
    <location>
        <begin position="174"/>
        <end position="191"/>
    </location>
</feature>
<feature type="transmembrane region" description="Helical" evidence="5">
    <location>
        <begin position="327"/>
        <end position="360"/>
    </location>
</feature>
<dbReference type="EMBL" id="CP121208">
    <property type="protein sequence ID" value="WFM83834.1"/>
    <property type="molecule type" value="Genomic_DNA"/>
</dbReference>
<dbReference type="SUPFAM" id="SSF52091">
    <property type="entry name" value="SpoIIaa-like"/>
    <property type="match status" value="1"/>
</dbReference>
<evidence type="ECO:0000256" key="2">
    <source>
        <dbReference type="ARBA" id="ARBA00022692"/>
    </source>
</evidence>
<dbReference type="InterPro" id="IPR002645">
    <property type="entry name" value="STAS_dom"/>
</dbReference>
<gene>
    <name evidence="7" type="ORF">P7079_02315</name>
</gene>
<dbReference type="InterPro" id="IPR011547">
    <property type="entry name" value="SLC26A/SulP_dom"/>
</dbReference>
<dbReference type="PANTHER" id="PTHR43310">
    <property type="entry name" value="SULFATE TRANSPORTER YBAR-RELATED"/>
    <property type="match status" value="1"/>
</dbReference>
<evidence type="ECO:0000313" key="7">
    <source>
        <dbReference type="EMBL" id="WFM83834.1"/>
    </source>
</evidence>
<proteinExistence type="predicted"/>
<keyword evidence="4 5" id="KW-0472">Membrane</keyword>
<keyword evidence="2 5" id="KW-0812">Transmembrane</keyword>
<reference evidence="7 8" key="1">
    <citation type="submission" date="2023-03" db="EMBL/GenBank/DDBJ databases">
        <title>Complete genome of Arcanobacterium canis strain DSM 25104 isolated in 2010 from a canine otitis externa in Germany.</title>
        <authorList>
            <person name="Borowiak M."/>
            <person name="Kreitlow A."/>
            <person name="Malorny B."/>
            <person name="Laemmler C."/>
            <person name="Prenger-Berninghoff E."/>
            <person name="Ploetz M."/>
            <person name="Abdulmawjood A."/>
        </authorList>
    </citation>
    <scope>NUCLEOTIDE SEQUENCE [LARGE SCALE GENOMIC DNA]</scope>
    <source>
        <strain evidence="7 8">DSM 25104</strain>
    </source>
</reference>
<name>A0ABY8G2E1_9ACTO</name>
<dbReference type="CDD" id="cd07042">
    <property type="entry name" value="STAS_SulP_like_sulfate_transporter"/>
    <property type="match status" value="1"/>
</dbReference>
<dbReference type="Pfam" id="PF00916">
    <property type="entry name" value="Sulfate_transp"/>
    <property type="match status" value="1"/>
</dbReference>
<keyword evidence="3 5" id="KW-1133">Transmembrane helix</keyword>
<protein>
    <submittedName>
        <fullName evidence="7">SulP family inorganic anion transporter</fullName>
    </submittedName>
</protein>
<feature type="transmembrane region" description="Helical" evidence="5">
    <location>
        <begin position="284"/>
        <end position="306"/>
    </location>
</feature>
<feature type="transmembrane region" description="Helical" evidence="5">
    <location>
        <begin position="197"/>
        <end position="216"/>
    </location>
</feature>
<evidence type="ECO:0000256" key="3">
    <source>
        <dbReference type="ARBA" id="ARBA00022989"/>
    </source>
</evidence>
<sequence length="517" mass="54949">MKVFGDHGERILARREINEGLYAPTSVFGSLRYAFATPTRLRKEVIAGLTVSLAMIPEAIAFAIIAGVSPTSGLYASVVMCITMAFVGGRPAVLTGVTSAVAIVTAPIGLHYGAEYMMATVLLGGLIQAVLGLVGIANLEKLIGRSVMLGFTNALGLMLMWTQAKVFTQGNWQVWTLAAIGIAVMFLWPKITRALPGPLVTVALLTLIAVLAGWHVPNVGQMGPIGGAIPLPGLPDVPYNLETLRIIAPYSLAVAFIGIITSLMTAKLADDVVDNESNKTHETIGLGIANVASGLFGGMAGCGMMGQTLISVREVGARTRLATLMGGVFILVLSLGLAPVVAAIPTSALAAVMLVIGIKTVNWNVMRPATIKFMPWTESIIMFATMISAIVTQNLAIGVGVGVVTAIIGFTRRITHMVHVETVLEDAPEGDGKIRIYTVHGQLFWISATSMMKHFNFDTRAQTIIIDLSDAEIWDASTVATLDAVTRKYRNRGKLVEIRGLHGASQDRLRKLSGHLD</sequence>
<dbReference type="Proteomes" id="UP001215216">
    <property type="component" value="Chromosome"/>
</dbReference>
<dbReference type="PROSITE" id="PS50801">
    <property type="entry name" value="STAS"/>
    <property type="match status" value="1"/>
</dbReference>
<feature type="transmembrane region" description="Helical" evidence="5">
    <location>
        <begin position="142"/>
        <end position="162"/>
    </location>
</feature>
<organism evidence="7 8">
    <name type="scientific">Arcanobacterium canis</name>
    <dbReference type="NCBI Taxonomy" id="999183"/>
    <lineage>
        <taxon>Bacteria</taxon>
        <taxon>Bacillati</taxon>
        <taxon>Actinomycetota</taxon>
        <taxon>Actinomycetes</taxon>
        <taxon>Actinomycetales</taxon>
        <taxon>Actinomycetaceae</taxon>
        <taxon>Arcanobacterium</taxon>
    </lineage>
</organism>
<keyword evidence="8" id="KW-1185">Reference proteome</keyword>
<comment type="subcellular location">
    <subcellularLocation>
        <location evidence="1">Membrane</location>
        <topology evidence="1">Multi-pass membrane protein</topology>
    </subcellularLocation>
</comment>
<feature type="transmembrane region" description="Helical" evidence="5">
    <location>
        <begin position="116"/>
        <end position="136"/>
    </location>
</feature>
<evidence type="ECO:0000256" key="1">
    <source>
        <dbReference type="ARBA" id="ARBA00004141"/>
    </source>
</evidence>
<feature type="transmembrane region" description="Helical" evidence="5">
    <location>
        <begin position="246"/>
        <end position="264"/>
    </location>
</feature>